<dbReference type="EMBL" id="QOKZ01000001">
    <property type="protein sequence ID" value="RMC37534.1"/>
    <property type="molecule type" value="Genomic_DNA"/>
</dbReference>
<dbReference type="OrthoDB" id="4146344at2"/>
<dbReference type="Proteomes" id="UP000273516">
    <property type="component" value="Unassembled WGS sequence"/>
</dbReference>
<comment type="caution">
    <text evidence="2">The sequence shown here is derived from an EMBL/GenBank/DDBJ whole genome shotgun (WGS) entry which is preliminary data.</text>
</comment>
<keyword evidence="3" id="KW-1185">Reference proteome</keyword>
<sequence>MQPLSDFTDDFRNALTTGPGRIGLNYTDAEEAARRFAVYRNNVAHSLKQALARRFPVIQRLVGAEFFTALAREFISKHPPRSPVLQEWGGAMPGFLRDFPQVAALPYLPDIASIEWARGLAYHAADAQPIDPATLAERDVLHLHPSLALLRLDHPAVSIWQANQPGQNGRIKVNGPESALIWRRSDFSVATIRIGADDAGFITGLLETGSLVKAAEITDPVAMLSLLLREKLICEEEMTR</sequence>
<accession>A0A3M0MMJ0</accession>
<proteinExistence type="predicted"/>
<organism evidence="2 3">
    <name type="scientific">Paracoccus alkanivorans</name>
    <dbReference type="NCBI Taxonomy" id="2116655"/>
    <lineage>
        <taxon>Bacteria</taxon>
        <taxon>Pseudomonadati</taxon>
        <taxon>Pseudomonadota</taxon>
        <taxon>Alphaproteobacteria</taxon>
        <taxon>Rhodobacterales</taxon>
        <taxon>Paracoccaceae</taxon>
        <taxon>Paracoccus</taxon>
    </lineage>
</organism>
<dbReference type="AlphaFoldDB" id="A0A3M0MMJ0"/>
<evidence type="ECO:0000313" key="2">
    <source>
        <dbReference type="EMBL" id="RMC37534.1"/>
    </source>
</evidence>
<gene>
    <name evidence="2" type="ORF">C9E81_01920</name>
</gene>
<dbReference type="Gene3D" id="1.10.150.690">
    <property type="entry name" value="DUF2063"/>
    <property type="match status" value="1"/>
</dbReference>
<reference evidence="2 3" key="1">
    <citation type="submission" date="2018-07" db="EMBL/GenBank/DDBJ databases">
        <authorList>
            <person name="Zhang Y."/>
            <person name="Wang L."/>
            <person name="Ma S."/>
        </authorList>
    </citation>
    <scope>NUCLEOTIDE SEQUENCE [LARGE SCALE GENOMIC DNA]</scope>
    <source>
        <strain evidence="2 3">4-2</strain>
    </source>
</reference>
<dbReference type="Pfam" id="PF09836">
    <property type="entry name" value="DUF2063"/>
    <property type="match status" value="1"/>
</dbReference>
<evidence type="ECO:0000313" key="3">
    <source>
        <dbReference type="Proteomes" id="UP000273516"/>
    </source>
</evidence>
<dbReference type="InterPro" id="IPR018640">
    <property type="entry name" value="DUF2063"/>
</dbReference>
<feature type="domain" description="Putative DNA-binding" evidence="1">
    <location>
        <begin position="9"/>
        <end position="96"/>
    </location>
</feature>
<protein>
    <submittedName>
        <fullName evidence="2">DUF2063 domain-containing protein</fullName>
    </submittedName>
</protein>
<dbReference type="RefSeq" id="WP_122110620.1">
    <property type="nucleotide sequence ID" value="NZ_QOKZ01000001.1"/>
</dbReference>
<dbReference type="InterPro" id="IPR044922">
    <property type="entry name" value="DUF2063_N_sf"/>
</dbReference>
<evidence type="ECO:0000259" key="1">
    <source>
        <dbReference type="Pfam" id="PF09836"/>
    </source>
</evidence>
<name>A0A3M0MMJ0_9RHOB</name>